<comment type="caution">
    <text evidence="1">The sequence shown here is derived from an EMBL/GenBank/DDBJ whole genome shotgun (WGS) entry which is preliminary data.</text>
</comment>
<name>A0A3E0IAQ1_9PSEU</name>
<dbReference type="InterPro" id="IPR002808">
    <property type="entry name" value="AdoCbi_amidolase"/>
</dbReference>
<dbReference type="GO" id="GO:0016787">
    <property type="term" value="F:hydrolase activity"/>
    <property type="evidence" value="ECO:0007669"/>
    <property type="project" value="UniProtKB-KW"/>
</dbReference>
<dbReference type="Pfam" id="PF01955">
    <property type="entry name" value="CbiZ"/>
    <property type="match status" value="1"/>
</dbReference>
<dbReference type="OrthoDB" id="5242020at2"/>
<dbReference type="AlphaFoldDB" id="A0A3E0IAQ1"/>
<keyword evidence="2" id="KW-1185">Reference proteome</keyword>
<dbReference type="Proteomes" id="UP000256269">
    <property type="component" value="Unassembled WGS sequence"/>
</dbReference>
<dbReference type="InterPro" id="IPR052209">
    <property type="entry name" value="CbiZ"/>
</dbReference>
<evidence type="ECO:0000313" key="1">
    <source>
        <dbReference type="EMBL" id="REH55757.1"/>
    </source>
</evidence>
<evidence type="ECO:0000313" key="2">
    <source>
        <dbReference type="Proteomes" id="UP000256269"/>
    </source>
</evidence>
<dbReference type="RefSeq" id="WP_116172614.1">
    <property type="nucleotide sequence ID" value="NZ_CP144375.1"/>
</dbReference>
<dbReference type="PANTHER" id="PTHR35336">
    <property type="entry name" value="ADENOSYLCOBINAMIDE AMIDOHYDROLASE"/>
    <property type="match status" value="1"/>
</dbReference>
<organism evidence="1 2">
    <name type="scientific">Kutzneria buriramensis</name>
    <dbReference type="NCBI Taxonomy" id="1045776"/>
    <lineage>
        <taxon>Bacteria</taxon>
        <taxon>Bacillati</taxon>
        <taxon>Actinomycetota</taxon>
        <taxon>Actinomycetes</taxon>
        <taxon>Pseudonocardiales</taxon>
        <taxon>Pseudonocardiaceae</taxon>
        <taxon>Kutzneria</taxon>
    </lineage>
</organism>
<keyword evidence="1" id="KW-0378">Hydrolase</keyword>
<dbReference type="EMBL" id="QUNO01000001">
    <property type="protein sequence ID" value="REH55757.1"/>
    <property type="molecule type" value="Genomic_DNA"/>
</dbReference>
<proteinExistence type="predicted"/>
<gene>
    <name evidence="1" type="ORF">BCF44_101783</name>
</gene>
<dbReference type="PANTHER" id="PTHR35336:SF5">
    <property type="entry name" value="ADENOSYLCOBINAMIDE AMIDOHYDROLASE"/>
    <property type="match status" value="1"/>
</dbReference>
<sequence length="198" mass="20484">MITAFVDSSPVLVWRFDEPRLAISSAPYGGGIGDRGWVLNATVPSGYDRLDPDRHIAEIARELNLAGPGIGLLTAVDVRKVIAVTERGVTAYVTTGVRVPTWAAAPDATGERIGTINAVCRLPVRLGPAALVNAVATVTEAKSQALFEAGVDGTGTATDAVVLLCPTFGPAEQYGGPRSRIGAALARAVHEAVSSGLR</sequence>
<protein>
    <submittedName>
        <fullName evidence="1">Adenosylcobinamide amidohydrolase</fullName>
    </submittedName>
</protein>
<reference evidence="1 2" key="1">
    <citation type="submission" date="2018-08" db="EMBL/GenBank/DDBJ databases">
        <title>Genomic Encyclopedia of Archaeal and Bacterial Type Strains, Phase II (KMG-II): from individual species to whole genera.</title>
        <authorList>
            <person name="Goeker M."/>
        </authorList>
    </citation>
    <scope>NUCLEOTIDE SEQUENCE [LARGE SCALE GENOMIC DNA]</scope>
    <source>
        <strain evidence="1 2">DSM 45791</strain>
    </source>
</reference>
<accession>A0A3E0IAQ1</accession>